<dbReference type="AlphaFoldDB" id="A0A2N3IKF9"/>
<keyword evidence="1" id="KW-0449">Lipoprotein</keyword>
<dbReference type="Proteomes" id="UP000233387">
    <property type="component" value="Unassembled WGS sequence"/>
</dbReference>
<organism evidence="1 2">
    <name type="scientific">Raineya orbicola</name>
    <dbReference type="NCBI Taxonomy" id="2016530"/>
    <lineage>
        <taxon>Bacteria</taxon>
        <taxon>Pseudomonadati</taxon>
        <taxon>Bacteroidota</taxon>
        <taxon>Cytophagia</taxon>
        <taxon>Cytophagales</taxon>
        <taxon>Raineyaceae</taxon>
        <taxon>Raineya</taxon>
    </lineage>
</organism>
<evidence type="ECO:0000313" key="1">
    <source>
        <dbReference type="EMBL" id="PKQ70738.1"/>
    </source>
</evidence>
<gene>
    <name evidence="1" type="ORF">Rain11_0275</name>
</gene>
<keyword evidence="2" id="KW-1185">Reference proteome</keyword>
<evidence type="ECO:0000313" key="2">
    <source>
        <dbReference type="Proteomes" id="UP000233387"/>
    </source>
</evidence>
<sequence length="449" mass="51184">MLFLSLWACTAQSQKRKNKQNTKIETKPKPEWVIAKPISSQYYIGIGYSSTRLPNYQQSAKNNAFEDLLSEIKVNISSTSVLYQMDKKNSFRDEYESVIKSTVRNEIEDYELVDTYENPQEAGYWVYYRLSKSKYAEQKRRKQQNALSVATDFFQKAEESEKTGQTATAIDFYAKTILALKDYWGENLQADLQGRSLMLSNESYTRIQQILDNILIETPSATIQLKKQTTQTPSVSFKITYKNTPQRSMPVLAQYAKQKQSYNSTEKGEISVLLEKLEGLRNSFRLDVSLELAKIISGNSEDKFYKFLLESFRSPSQSVTIHLAKPTLFIRSEEKNLGNLQKTALLANQLKNALTKRGYVFVSSAEKAEVILELEADTRQGTENGGIYFSFLSMNLRAFDNLTKEEIYNQTLPEIKGGHTSFDRAGIDAYQKASKSIDSEIASKLAEVL</sequence>
<proteinExistence type="predicted"/>
<protein>
    <submittedName>
        <fullName evidence="1">LPP20 lipoprotein</fullName>
    </submittedName>
</protein>
<comment type="caution">
    <text evidence="1">The sequence shown here is derived from an EMBL/GenBank/DDBJ whole genome shotgun (WGS) entry which is preliminary data.</text>
</comment>
<reference evidence="1 2" key="1">
    <citation type="submission" date="2017-06" db="EMBL/GenBank/DDBJ databases">
        <title>Raineya orbicola gen. nov., sp. nov. a slightly thermophilic bacterium of the phylum Bacteroidetes and the description of Raineyaceae fam. nov.</title>
        <authorList>
            <person name="Albuquerque L."/>
            <person name="Polonia A.R.M."/>
            <person name="Barroso C."/>
            <person name="Froufe H.J.C."/>
            <person name="Lage O."/>
            <person name="Lobo-Da-Cunha A."/>
            <person name="Egas C."/>
            <person name="Da Costa M.S."/>
        </authorList>
    </citation>
    <scope>NUCLEOTIDE SEQUENCE [LARGE SCALE GENOMIC DNA]</scope>
    <source>
        <strain evidence="1 2">SPSPC-11</strain>
    </source>
</reference>
<accession>A0A2N3IKF9</accession>
<dbReference type="Gene3D" id="3.10.28.20">
    <property type="entry name" value="Acetamidase/Formamidase-like domains"/>
    <property type="match status" value="1"/>
</dbReference>
<name>A0A2N3IKF9_9BACT</name>
<dbReference type="EMBL" id="NKXO01000003">
    <property type="protein sequence ID" value="PKQ70738.1"/>
    <property type="molecule type" value="Genomic_DNA"/>
</dbReference>